<dbReference type="CDD" id="cd03694">
    <property type="entry name" value="GTPBP_II"/>
    <property type="match status" value="1"/>
</dbReference>
<dbReference type="InterPro" id="IPR000795">
    <property type="entry name" value="T_Tr_GTP-bd_dom"/>
</dbReference>
<dbReference type="Pfam" id="PF00009">
    <property type="entry name" value="GTP_EFTU"/>
    <property type="match status" value="1"/>
</dbReference>
<evidence type="ECO:0000313" key="7">
    <source>
        <dbReference type="Proteomes" id="UP000311382"/>
    </source>
</evidence>
<keyword evidence="7" id="KW-1185">Reference proteome</keyword>
<name>A0A5C5G6V6_9BASI</name>
<dbReference type="PANTHER" id="PTHR43721">
    <property type="entry name" value="ELONGATION FACTOR TU-RELATED"/>
    <property type="match status" value="1"/>
</dbReference>
<dbReference type="Pfam" id="PF03144">
    <property type="entry name" value="GTP_EFTU_D2"/>
    <property type="match status" value="1"/>
</dbReference>
<gene>
    <name evidence="6" type="ORF">DMC30DRAFT_7806</name>
</gene>
<evidence type="ECO:0000256" key="2">
    <source>
        <dbReference type="ARBA" id="ARBA00022741"/>
    </source>
</evidence>
<dbReference type="InterPro" id="IPR050055">
    <property type="entry name" value="EF-Tu_GTPase"/>
</dbReference>
<dbReference type="SUPFAM" id="SSF50465">
    <property type="entry name" value="EF-Tu/eEF-1alpha/eIF2-gamma C-terminal domain"/>
    <property type="match status" value="1"/>
</dbReference>
<evidence type="ECO:0000256" key="3">
    <source>
        <dbReference type="ARBA" id="ARBA00023134"/>
    </source>
</evidence>
<dbReference type="Gene3D" id="3.40.50.300">
    <property type="entry name" value="P-loop containing nucleotide triphosphate hydrolases"/>
    <property type="match status" value="1"/>
</dbReference>
<dbReference type="AlphaFoldDB" id="A0A5C5G6V6"/>
<proteinExistence type="inferred from homology"/>
<evidence type="ECO:0000313" key="6">
    <source>
        <dbReference type="EMBL" id="TNY24838.1"/>
    </source>
</evidence>
<evidence type="ECO:0000256" key="1">
    <source>
        <dbReference type="ARBA" id="ARBA00007249"/>
    </source>
</evidence>
<dbReference type="STRING" id="5288.A0A5C5G6V6"/>
<dbReference type="InterPro" id="IPR009001">
    <property type="entry name" value="Transl_elong_EF1A/Init_IF2_C"/>
</dbReference>
<accession>A0A5C5G6V6</accession>
<keyword evidence="3" id="KW-0342">GTP-binding</keyword>
<comment type="similarity">
    <text evidence="1">Belongs to the TRAFAC class translation factor GTPase superfamily. Classic translation factor GTPase family. EF-Tu/EF-1A subfamily.</text>
</comment>
<dbReference type="FunFam" id="3.40.50.300:FF:000091">
    <property type="entry name" value="Probable GTP-binding protein 1"/>
    <property type="match status" value="1"/>
</dbReference>
<dbReference type="GO" id="GO:0003924">
    <property type="term" value="F:GTPase activity"/>
    <property type="evidence" value="ECO:0007669"/>
    <property type="project" value="InterPro"/>
</dbReference>
<dbReference type="InterPro" id="IPR035531">
    <property type="entry name" value="GTPBP1-like"/>
</dbReference>
<dbReference type="Proteomes" id="UP000311382">
    <property type="component" value="Unassembled WGS sequence"/>
</dbReference>
<feature type="compositionally biased region" description="Basic and acidic residues" evidence="4">
    <location>
        <begin position="41"/>
        <end position="51"/>
    </location>
</feature>
<dbReference type="SUPFAM" id="SSF52540">
    <property type="entry name" value="P-loop containing nucleoside triphosphate hydrolases"/>
    <property type="match status" value="1"/>
</dbReference>
<dbReference type="OrthoDB" id="248233at2759"/>
<feature type="domain" description="Tr-type G" evidence="5">
    <location>
        <begin position="219"/>
        <end position="449"/>
    </location>
</feature>
<dbReference type="FunFam" id="2.40.30.10:FF:000014">
    <property type="entry name" value="Probable GTP-binding protein 1"/>
    <property type="match status" value="1"/>
</dbReference>
<dbReference type="EMBL" id="SOZI01000001">
    <property type="protein sequence ID" value="TNY24838.1"/>
    <property type="molecule type" value="Genomic_DNA"/>
</dbReference>
<dbReference type="InterPro" id="IPR009000">
    <property type="entry name" value="Transl_B-barrel_sf"/>
</dbReference>
<dbReference type="GO" id="GO:0005525">
    <property type="term" value="F:GTP binding"/>
    <property type="evidence" value="ECO:0007669"/>
    <property type="project" value="UniProtKB-KW"/>
</dbReference>
<keyword evidence="2" id="KW-0547">Nucleotide-binding</keyword>
<dbReference type="CDD" id="cd04165">
    <property type="entry name" value="GTPBP1_like"/>
    <property type="match status" value="1"/>
</dbReference>
<protein>
    <submittedName>
        <fullName evidence="6">P-loop containing nucleoside triphosphate hydrolase protein</fullName>
    </submittedName>
</protein>
<dbReference type="PROSITE" id="PS51722">
    <property type="entry name" value="G_TR_2"/>
    <property type="match status" value="1"/>
</dbReference>
<reference evidence="6 7" key="1">
    <citation type="submission" date="2019-03" db="EMBL/GenBank/DDBJ databases">
        <title>Rhodosporidium diobovatum UCD-FST 08-225 genome sequencing, assembly, and annotation.</title>
        <authorList>
            <person name="Fakankun I.U."/>
            <person name="Fristensky B."/>
            <person name="Levin D.B."/>
        </authorList>
    </citation>
    <scope>NUCLEOTIDE SEQUENCE [LARGE SCALE GENOMIC DNA]</scope>
    <source>
        <strain evidence="6 7">UCD-FST 08-225</strain>
    </source>
</reference>
<sequence>MAGRFDRRAVHSIPDPQDRPSLKSFQDEVEQSRLKRAPRHPPPDDSKGTHDLQDKLSHLVVDDEHDQPQADDGRALRDRLLHPTEHDIATIAALVDRSLVRLRGELVLQIAPSSLSHTTPSALLDAPDPSTAPDPNAVVLDTSQVDTVLSTLRQAVASLNAEVSLLHNPYDAQGKPKTDEGVKLTTTASAVNDDETALRWRAKALRVLVRRRPEGAEDLIESRVAVVGNVDAGKSSLLGVLTRGRLDDGRGRARVALFRHKHEVETGRTSSVGNEILGFEPNGEIIVPEEHQRVQDIWETTASKASKVVSFSDLAGHERYLATTLAGLTGTAPDFVLLIVGANAGLIGMSKEHLSVALALSLPIVVVITKVDMTPAPVYEQTVKQLVKILRSPGCRKKPVFVNDEGMACELASGFAAEKACPIFRVSNLTGEGLGLLRTFLNVVRPANTEQLYPVDADFEFQTSEVYSVPFVGTVLSGVILSGAVRAGDSLLLGPDAVDSFIPATVKSIQRKRVNVDYAEAGQAVTLALKRIKRGQVRKGMVLLAKTDPPPQATRRFEGSCLVLYHNSLITTRYQAMMHIGAVRQTVQVEHIVDKQAIRTGDRATLQLKFMKQAEYIHVGERFLFREGRTKALGVVTKLLPG</sequence>
<keyword evidence="6" id="KW-0378">Hydrolase</keyword>
<evidence type="ECO:0000259" key="5">
    <source>
        <dbReference type="PROSITE" id="PS51722"/>
    </source>
</evidence>
<evidence type="ECO:0000256" key="4">
    <source>
        <dbReference type="SAM" id="MobiDB-lite"/>
    </source>
</evidence>
<comment type="caution">
    <text evidence="6">The sequence shown here is derived from an EMBL/GenBank/DDBJ whole genome shotgun (WGS) entry which is preliminary data.</text>
</comment>
<dbReference type="CDD" id="cd03708">
    <property type="entry name" value="GTPBP_III"/>
    <property type="match status" value="1"/>
</dbReference>
<dbReference type="InterPro" id="IPR027417">
    <property type="entry name" value="P-loop_NTPase"/>
</dbReference>
<dbReference type="Gene3D" id="2.40.30.10">
    <property type="entry name" value="Translation factors"/>
    <property type="match status" value="2"/>
</dbReference>
<dbReference type="GO" id="GO:0003746">
    <property type="term" value="F:translation elongation factor activity"/>
    <property type="evidence" value="ECO:0007669"/>
    <property type="project" value="TreeGrafter"/>
</dbReference>
<organism evidence="6 7">
    <name type="scientific">Rhodotorula diobovata</name>
    <dbReference type="NCBI Taxonomy" id="5288"/>
    <lineage>
        <taxon>Eukaryota</taxon>
        <taxon>Fungi</taxon>
        <taxon>Dikarya</taxon>
        <taxon>Basidiomycota</taxon>
        <taxon>Pucciniomycotina</taxon>
        <taxon>Microbotryomycetes</taxon>
        <taxon>Sporidiobolales</taxon>
        <taxon>Sporidiobolaceae</taxon>
        <taxon>Rhodotorula</taxon>
    </lineage>
</organism>
<dbReference type="PANTHER" id="PTHR43721:SF9">
    <property type="entry name" value="GTP-BINDING PROTEIN 1"/>
    <property type="match status" value="1"/>
</dbReference>
<dbReference type="SUPFAM" id="SSF50447">
    <property type="entry name" value="Translation proteins"/>
    <property type="match status" value="1"/>
</dbReference>
<feature type="region of interest" description="Disordered" evidence="4">
    <location>
        <begin position="1"/>
        <end position="51"/>
    </location>
</feature>
<dbReference type="InterPro" id="IPR004161">
    <property type="entry name" value="EFTu-like_2"/>
</dbReference>